<protein>
    <submittedName>
        <fullName evidence="1">Uncharacterized protein</fullName>
    </submittedName>
</protein>
<accession>A0A075JXT9</accession>
<dbReference type="RefSeq" id="WP_038579290.1">
    <property type="nucleotide sequence ID" value="NZ_ALOY01000175.1"/>
</dbReference>
<dbReference type="KEGG" id="dja:HY57_02995"/>
<name>A0A075JXT9_9GAMM</name>
<dbReference type="HOGENOM" id="CLU_622193_0_0_6"/>
<evidence type="ECO:0000313" key="1">
    <source>
        <dbReference type="EMBL" id="AIF46292.1"/>
    </source>
</evidence>
<organism evidence="1 2">
    <name type="scientific">Dyella japonica A8</name>
    <dbReference type="NCBI Taxonomy" id="1217721"/>
    <lineage>
        <taxon>Bacteria</taxon>
        <taxon>Pseudomonadati</taxon>
        <taxon>Pseudomonadota</taxon>
        <taxon>Gammaproteobacteria</taxon>
        <taxon>Lysobacterales</taxon>
        <taxon>Rhodanobacteraceae</taxon>
        <taxon>Dyella</taxon>
    </lineage>
</organism>
<dbReference type="Proteomes" id="UP000027987">
    <property type="component" value="Chromosome"/>
</dbReference>
<proteinExistence type="predicted"/>
<reference evidence="1 2" key="1">
    <citation type="submission" date="2014-07" db="EMBL/GenBank/DDBJ databases">
        <title>Complete Genome Sequence of Dyella japonica Strain A8 Isolated from Malaysian Tropical Soil.</title>
        <authorList>
            <person name="Hui R.K.H."/>
            <person name="Chen J.-W."/>
            <person name="Chan K.-G."/>
            <person name="Leung F.C.C."/>
        </authorList>
    </citation>
    <scope>NUCLEOTIDE SEQUENCE [LARGE SCALE GENOMIC DNA]</scope>
    <source>
        <strain evidence="1 2">A8</strain>
    </source>
</reference>
<dbReference type="EMBL" id="CP008884">
    <property type="protein sequence ID" value="AIF46292.1"/>
    <property type="molecule type" value="Genomic_DNA"/>
</dbReference>
<evidence type="ECO:0000313" key="2">
    <source>
        <dbReference type="Proteomes" id="UP000027987"/>
    </source>
</evidence>
<dbReference type="AlphaFoldDB" id="A0A075JXT9"/>
<dbReference type="OrthoDB" id="5992849at2"/>
<sequence>MRVFRGLLWALAALLATLVAAFAWGRLRPPTPEQKTALATLQVDHKPTQGRNAYPALWLVGFDVPPAQLDAAYAKDRQRIEAWQQSLDASGHAPPMPRPGAGFAPLPQLSTDERKALCGIRDPDCLGKARTHNDALHALIAKHAKLLAHDKALAGFDYAWHDTPRDPLGLMPPYGPAMGLWQTDIALDFVDGHQAQALDGACTQVATLRRLHAHSNTMVGTLVLAARLRGSVLLFAQILSEVPADMPLPASCAVAFAPLAVSDIDLCPGTQSEFAWLASSALPDAGERWYERWRLSGPLTQRLLAPTYAAVCDAAVQKALLADEVVSLKRPPPSFDIFDTIANRGGVALSRQPVVDFGGWLAIQQDTAATLRMGALLIWLRENHGGHPSWPQQLAARPAWMRFGEDRAVSVTPDGHALTMKLRSNARHEWPTSWPLPTSP</sequence>
<gene>
    <name evidence="1" type="ORF">HY57_02995</name>
</gene>
<dbReference type="PATRIC" id="fig|1217721.7.peg.631"/>
<keyword evidence="2" id="KW-1185">Reference proteome</keyword>